<reference evidence="3 4" key="2">
    <citation type="submission" date="2018-11" db="EMBL/GenBank/DDBJ databases">
        <authorList>
            <consortium name="Pathogen Informatics"/>
        </authorList>
    </citation>
    <scope>NUCLEOTIDE SEQUENCE [LARGE SCALE GENOMIC DNA]</scope>
</reference>
<dbReference type="Gene3D" id="3.15.10.10">
    <property type="entry name" value="Bactericidal permeability-increasing protein, domain 1"/>
    <property type="match status" value="1"/>
</dbReference>
<dbReference type="Proteomes" id="UP000270296">
    <property type="component" value="Unassembled WGS sequence"/>
</dbReference>
<evidence type="ECO:0000256" key="1">
    <source>
        <dbReference type="SAM" id="MobiDB-lite"/>
    </source>
</evidence>
<feature type="chain" id="PRO_5043140038" evidence="2">
    <location>
        <begin position="18"/>
        <end position="459"/>
    </location>
</feature>
<feature type="region of interest" description="Disordered" evidence="1">
    <location>
        <begin position="18"/>
        <end position="38"/>
    </location>
</feature>
<evidence type="ECO:0000313" key="5">
    <source>
        <dbReference type="WBParaSite" id="SBAD_0000245301-mRNA-1"/>
    </source>
</evidence>
<dbReference type="Gene3D" id="3.15.20.10">
    <property type="entry name" value="Bactericidal permeability-increasing protein, domain 2"/>
    <property type="match status" value="1"/>
</dbReference>
<dbReference type="SUPFAM" id="SSF55394">
    <property type="entry name" value="Bactericidal permeability-increasing protein, BPI"/>
    <property type="match status" value="2"/>
</dbReference>
<dbReference type="PANTHER" id="PTHR10504">
    <property type="entry name" value="BACTERICIDAL PERMEABILITY-INCREASING BPI PROTEIN-RELATED"/>
    <property type="match status" value="1"/>
</dbReference>
<feature type="signal peptide" evidence="2">
    <location>
        <begin position="1"/>
        <end position="17"/>
    </location>
</feature>
<keyword evidence="4" id="KW-1185">Reference proteome</keyword>
<dbReference type="AlphaFoldDB" id="A0A183IFE8"/>
<reference evidence="5" key="1">
    <citation type="submission" date="2016-06" db="UniProtKB">
        <authorList>
            <consortium name="WormBaseParasite"/>
        </authorList>
    </citation>
    <scope>IDENTIFICATION</scope>
</reference>
<proteinExistence type="predicted"/>
<dbReference type="PANTHER" id="PTHR10504:SF131">
    <property type="entry name" value="BPI2 DOMAIN-CONTAINING PROTEIN"/>
    <property type="match status" value="1"/>
</dbReference>
<accession>A0A183IFE8</accession>
<evidence type="ECO:0000313" key="3">
    <source>
        <dbReference type="EMBL" id="VDO97321.1"/>
    </source>
</evidence>
<dbReference type="InterPro" id="IPR032942">
    <property type="entry name" value="BPI/LBP/Plunc"/>
</dbReference>
<dbReference type="InterPro" id="IPR017943">
    <property type="entry name" value="Bactericidal_perm-incr_a/b_dom"/>
</dbReference>
<name>A0A183IFE8_9BILA</name>
<evidence type="ECO:0000313" key="4">
    <source>
        <dbReference type="Proteomes" id="UP000270296"/>
    </source>
</evidence>
<dbReference type="WBParaSite" id="SBAD_0000245301-mRNA-1">
    <property type="protein sequence ID" value="SBAD_0000245301-mRNA-1"/>
    <property type="gene ID" value="SBAD_0000245301"/>
</dbReference>
<sequence>MLVQLTLLMLLFANSDTKRTQHHQPHNGTCSNRLAPSLTGGKAGNPGMEIVITDMGIRHCLDKGVKEVEMMVQNITIPNIKVNIPGAQVLLHDIYVSKASGGSYGYKLKNPNQILISFHSGQVELKGHWSYYETSKQYNVNGTFRGTTMNVTGYCNFALTRTASGAPQISNARTSVTILNDFEVEVHTNEKTNQSQETSRRMMERYYELPLEPLISKALKNYITGPYNSKIGLYSVQQEVGPSEASLTLNTALASNPTISKRGIEMPLKGQFKNLGVPFFPKSVERCNISGAYNYLLISDYVFNTLLHNAHNKEILKNILIDDTSNRSLPVEAVLKKPSVVQLSVGRCNWFADGTFKSKGKGHHTNISCGKFESEAECHVKQNGSQLHVELSDVKTTVTKQCPSEVEDLDEKIATTMKQKINDFFRRYNFTIPTIPDTEVTQNRITLCTNTAVVIYETS</sequence>
<dbReference type="GO" id="GO:0008289">
    <property type="term" value="F:lipid binding"/>
    <property type="evidence" value="ECO:0007669"/>
    <property type="project" value="InterPro"/>
</dbReference>
<organism evidence="5">
    <name type="scientific">Soboliphyme baturini</name>
    <dbReference type="NCBI Taxonomy" id="241478"/>
    <lineage>
        <taxon>Eukaryota</taxon>
        <taxon>Metazoa</taxon>
        <taxon>Ecdysozoa</taxon>
        <taxon>Nematoda</taxon>
        <taxon>Enoplea</taxon>
        <taxon>Dorylaimia</taxon>
        <taxon>Dioctophymatida</taxon>
        <taxon>Dioctophymatoidea</taxon>
        <taxon>Soboliphymatidae</taxon>
        <taxon>Soboliphyme</taxon>
    </lineage>
</organism>
<evidence type="ECO:0000256" key="2">
    <source>
        <dbReference type="SAM" id="SignalP"/>
    </source>
</evidence>
<protein>
    <submittedName>
        <fullName evidence="5">BPI1 domain-containing protein</fullName>
    </submittedName>
</protein>
<dbReference type="EMBL" id="UZAM01007182">
    <property type="protein sequence ID" value="VDO97321.1"/>
    <property type="molecule type" value="Genomic_DNA"/>
</dbReference>
<gene>
    <name evidence="3" type="ORF">SBAD_LOCUS2342</name>
</gene>
<keyword evidence="2" id="KW-0732">Signal</keyword>